<dbReference type="GO" id="GO:0006811">
    <property type="term" value="P:monoatomic ion transport"/>
    <property type="evidence" value="ECO:0007669"/>
    <property type="project" value="UniProtKB-KW"/>
</dbReference>
<name>A7S1P3_NEMVE</name>
<accession>A7S1P3</accession>
<evidence type="ECO:0000259" key="5">
    <source>
        <dbReference type="Pfam" id="PF03160"/>
    </source>
</evidence>
<organism evidence="6 7">
    <name type="scientific">Nematostella vectensis</name>
    <name type="common">Starlet sea anemone</name>
    <dbReference type="NCBI Taxonomy" id="45351"/>
    <lineage>
        <taxon>Eukaryota</taxon>
        <taxon>Metazoa</taxon>
        <taxon>Cnidaria</taxon>
        <taxon>Anthozoa</taxon>
        <taxon>Hexacorallia</taxon>
        <taxon>Actiniaria</taxon>
        <taxon>Edwardsiidae</taxon>
        <taxon>Nematostella</taxon>
    </lineage>
</organism>
<dbReference type="PANTHER" id="PTHR11878:SF65">
    <property type="entry name" value="NA_CA-EXCHANGE PROTEIN, ISOFORM G"/>
    <property type="match status" value="1"/>
</dbReference>
<gene>
    <name evidence="6" type="ORF">NEMVEDRAFT_v1g205427</name>
</gene>
<evidence type="ECO:0000313" key="6">
    <source>
        <dbReference type="EMBL" id="EDO42399.1"/>
    </source>
</evidence>
<dbReference type="InterPro" id="IPR051171">
    <property type="entry name" value="CaCA"/>
</dbReference>
<dbReference type="PANTHER" id="PTHR11878">
    <property type="entry name" value="SODIUM/CALCIUM EXCHANGER"/>
    <property type="match status" value="1"/>
</dbReference>
<evidence type="ECO:0000256" key="3">
    <source>
        <dbReference type="ARBA" id="ARBA00022837"/>
    </source>
</evidence>
<keyword evidence="7" id="KW-1185">Reference proteome</keyword>
<protein>
    <recommendedName>
        <fullName evidence="5">Calx-beta domain-containing protein</fullName>
    </recommendedName>
</protein>
<dbReference type="InterPro" id="IPR038081">
    <property type="entry name" value="CalX-like_sf"/>
</dbReference>
<dbReference type="Pfam" id="PF03160">
    <property type="entry name" value="Calx-beta"/>
    <property type="match status" value="1"/>
</dbReference>
<proteinExistence type="predicted"/>
<feature type="domain" description="Calx-beta" evidence="5">
    <location>
        <begin position="49"/>
        <end position="125"/>
    </location>
</feature>
<dbReference type="GO" id="GO:0016020">
    <property type="term" value="C:membrane"/>
    <property type="evidence" value="ECO:0007669"/>
    <property type="project" value="InterPro"/>
</dbReference>
<evidence type="ECO:0000313" key="7">
    <source>
        <dbReference type="Proteomes" id="UP000001593"/>
    </source>
</evidence>
<keyword evidence="4" id="KW-0813">Transport</keyword>
<evidence type="ECO:0000256" key="2">
    <source>
        <dbReference type="ARBA" id="ARBA00022737"/>
    </source>
</evidence>
<keyword evidence="1" id="KW-0732">Signal</keyword>
<dbReference type="AlphaFoldDB" id="A7S1P3"/>
<evidence type="ECO:0000256" key="1">
    <source>
        <dbReference type="ARBA" id="ARBA00022729"/>
    </source>
</evidence>
<dbReference type="EMBL" id="DS469565">
    <property type="protein sequence ID" value="EDO42399.1"/>
    <property type="molecule type" value="Genomic_DNA"/>
</dbReference>
<dbReference type="Proteomes" id="UP000001593">
    <property type="component" value="Unassembled WGS sequence"/>
</dbReference>
<keyword evidence="4" id="KW-0406">Ion transport</keyword>
<keyword evidence="3" id="KW-0106">Calcium</keyword>
<dbReference type="InterPro" id="IPR003644">
    <property type="entry name" value="Calx_beta"/>
</dbReference>
<dbReference type="GO" id="GO:0007154">
    <property type="term" value="P:cell communication"/>
    <property type="evidence" value="ECO:0007669"/>
    <property type="project" value="InterPro"/>
</dbReference>
<dbReference type="SUPFAM" id="SSF141072">
    <property type="entry name" value="CalX-like"/>
    <property type="match status" value="1"/>
</dbReference>
<dbReference type="InParanoid" id="A7S1P3"/>
<dbReference type="HOGENOM" id="CLU_1157631_0_0_1"/>
<sequence>MEGAMETVDYLGDFTLQLKYQNAASKLSVRLVFFSRFRFPFKGEDGRRLQTTNRSAVQGNDFSYTNPTTVSFAELVNEAATTVSITNDVIYEDSEEFYINITGGAAPKALCYTNQFAVITITDDDQAKIGFHGDAVRHVKEGVGSVNVTIENTGSTAQSHTMGGHTKRQLFENVISFEFLHSSKFSTKSYSVMGFQGDVVRFLNESVGSINVTIENTGSTKLPINVRYATKNIGDQRHKI</sequence>
<reference evidence="6 7" key="1">
    <citation type="journal article" date="2007" name="Science">
        <title>Sea anemone genome reveals ancestral eumetazoan gene repertoire and genomic organization.</title>
        <authorList>
            <person name="Putnam N.H."/>
            <person name="Srivastava M."/>
            <person name="Hellsten U."/>
            <person name="Dirks B."/>
            <person name="Chapman J."/>
            <person name="Salamov A."/>
            <person name="Terry A."/>
            <person name="Shapiro H."/>
            <person name="Lindquist E."/>
            <person name="Kapitonov V.V."/>
            <person name="Jurka J."/>
            <person name="Genikhovich G."/>
            <person name="Grigoriev I.V."/>
            <person name="Lucas S.M."/>
            <person name="Steele R.E."/>
            <person name="Finnerty J.R."/>
            <person name="Technau U."/>
            <person name="Martindale M.Q."/>
            <person name="Rokhsar D.S."/>
        </authorList>
    </citation>
    <scope>NUCLEOTIDE SEQUENCE [LARGE SCALE GENOMIC DNA]</scope>
    <source>
        <strain evidence="7">CH2 X CH6</strain>
    </source>
</reference>
<keyword evidence="2" id="KW-0677">Repeat</keyword>
<dbReference type="Gene3D" id="2.60.40.2030">
    <property type="match status" value="1"/>
</dbReference>
<evidence type="ECO:0000256" key="4">
    <source>
        <dbReference type="ARBA" id="ARBA00023065"/>
    </source>
</evidence>
<dbReference type="PhylomeDB" id="A7S1P3"/>